<keyword evidence="1" id="KW-0472">Membrane</keyword>
<name>A0A1G6NWQ9_9FIRM</name>
<dbReference type="AlphaFoldDB" id="A0A1G6NWQ9"/>
<dbReference type="EMBL" id="FOHG01000014">
    <property type="protein sequence ID" value="SES96692.1"/>
    <property type="molecule type" value="Genomic_DNA"/>
</dbReference>
<evidence type="ECO:0000313" key="11">
    <source>
        <dbReference type="Proteomes" id="UP000199519"/>
    </source>
</evidence>
<reference evidence="7 14" key="4">
    <citation type="submission" date="2019-03" db="EMBL/GenBank/DDBJ databases">
        <title>Deep subsurface shale carbon reservoir microbial communities from Ohio and West Virginia, USA.</title>
        <authorList>
            <person name="Wrighton K."/>
        </authorList>
    </citation>
    <scope>NUCLEOTIDE SEQUENCE [LARGE SCALE GENOMIC DNA]</scope>
    <source>
        <strain evidence="7 14">UTICA-S4D12</strain>
    </source>
</reference>
<evidence type="ECO:0000313" key="13">
    <source>
        <dbReference type="Proteomes" id="UP000295472"/>
    </source>
</evidence>
<reference evidence="5 10" key="2">
    <citation type="submission" date="2016-10" db="EMBL/GenBank/DDBJ databases">
        <authorList>
            <person name="de Groot N.N."/>
        </authorList>
    </citation>
    <scope>NUCLEOTIDE SEQUENCE [LARGE SCALE GENOMIC DNA]</scope>
    <source>
        <strain evidence="5 10">WG7</strain>
    </source>
</reference>
<dbReference type="GeneID" id="57012675"/>
<gene>
    <name evidence="7" type="ORF">BY453_11757</name>
    <name evidence="8" type="ORF">C7954_11427</name>
    <name evidence="2" type="ORF">C8C78_1616</name>
    <name evidence="3" type="ORF">SAMN04488597_11258</name>
    <name evidence="4" type="ORF">SAMN04488598_11411</name>
    <name evidence="6" type="ORF">SAMN04515652_11411</name>
    <name evidence="5" type="ORF">SAMN04515654_1196</name>
</gene>
<evidence type="ECO:0000313" key="15">
    <source>
        <dbReference type="Proteomes" id="UP000324896"/>
    </source>
</evidence>
<dbReference type="Proteomes" id="UP000198612">
    <property type="component" value="Unassembled WGS sequence"/>
</dbReference>
<evidence type="ECO:0000313" key="14">
    <source>
        <dbReference type="Proteomes" id="UP000295758"/>
    </source>
</evidence>
<dbReference type="NCBIfam" id="NF006749">
    <property type="entry name" value="PRK09272.1-2"/>
    <property type="match status" value="1"/>
</dbReference>
<keyword evidence="1" id="KW-1133">Transmembrane helix</keyword>
<dbReference type="EMBL" id="SOAA01000017">
    <property type="protein sequence ID" value="TDS29569.1"/>
    <property type="molecule type" value="Genomic_DNA"/>
</dbReference>
<evidence type="ECO:0000313" key="8">
    <source>
        <dbReference type="EMBL" id="TDX43733.1"/>
    </source>
</evidence>
<reference evidence="2 12" key="3">
    <citation type="submission" date="2018-04" db="EMBL/GenBank/DDBJ databases">
        <title>Subsurface microbial communities from deep shales in Ohio and West Virginia, USA.</title>
        <authorList>
            <person name="Wrighton K."/>
        </authorList>
    </citation>
    <scope>NUCLEOTIDE SEQUENCE [LARGE SCALE GENOMIC DNA]</scope>
    <source>
        <strain evidence="8 13">DSMZ 11287</strain>
        <strain evidence="2 12">MSL28</strain>
    </source>
</reference>
<dbReference type="STRING" id="54121.SAMN04515653_11915"/>
<sequence length="116" mass="12967">MAYLIFKTIISAVIIVAVSEVSKRSSLLGAVLASLPLVSYLGIIWLYIDTESKTQVAQLSRNVFWMVIPSLSFFVVLPLLLNTDLNFYLSLAISTIIMIVVYFGMVFILQRFGVNI</sequence>
<evidence type="ECO:0008006" key="16">
    <source>
        <dbReference type="Google" id="ProtNLM"/>
    </source>
</evidence>
<evidence type="ECO:0000313" key="7">
    <source>
        <dbReference type="EMBL" id="TDS29569.1"/>
    </source>
</evidence>
<feature type="transmembrane region" description="Helical" evidence="1">
    <location>
        <begin position="87"/>
        <end position="109"/>
    </location>
</feature>
<dbReference type="Proteomes" id="UP000295758">
    <property type="component" value="Unassembled WGS sequence"/>
</dbReference>
<evidence type="ECO:0000313" key="12">
    <source>
        <dbReference type="Proteomes" id="UP000247389"/>
    </source>
</evidence>
<reference evidence="9 11" key="1">
    <citation type="submission" date="2016-10" db="EMBL/GenBank/DDBJ databases">
        <authorList>
            <person name="Varghese N."/>
            <person name="Submissions S."/>
        </authorList>
    </citation>
    <scope>NUCLEOTIDE SEQUENCE [LARGE SCALE GENOMIC DNA]</scope>
    <source>
        <strain evidence="3 15">WG10</strain>
        <strain evidence="4 11">WG2</strain>
        <strain evidence="6 9">WG5</strain>
    </source>
</reference>
<dbReference type="EMBL" id="QICM01000061">
    <property type="protein sequence ID" value="PXV60073.1"/>
    <property type="molecule type" value="Genomic_DNA"/>
</dbReference>
<protein>
    <recommendedName>
        <fullName evidence="16">DUF3147 family protein</fullName>
    </recommendedName>
</protein>
<dbReference type="Proteomes" id="UP000199519">
    <property type="component" value="Unassembled WGS sequence"/>
</dbReference>
<evidence type="ECO:0000313" key="4">
    <source>
        <dbReference type="EMBL" id="SDF51292.1"/>
    </source>
</evidence>
<feature type="transmembrane region" description="Helical" evidence="1">
    <location>
        <begin position="29"/>
        <end position="50"/>
    </location>
</feature>
<dbReference type="OrthoDB" id="5397294at2"/>
<dbReference type="Proteomes" id="UP000295472">
    <property type="component" value="Unassembled WGS sequence"/>
</dbReference>
<evidence type="ECO:0000313" key="6">
    <source>
        <dbReference type="EMBL" id="SES96692.1"/>
    </source>
</evidence>
<evidence type="ECO:0000313" key="2">
    <source>
        <dbReference type="EMBL" id="PXV60073.1"/>
    </source>
</evidence>
<dbReference type="RefSeq" id="WP_073157631.1">
    <property type="nucleotide sequence ID" value="NZ_FMYT01000012.1"/>
</dbReference>
<dbReference type="Proteomes" id="UP000198945">
    <property type="component" value="Unassembled WGS sequence"/>
</dbReference>
<evidence type="ECO:0000313" key="10">
    <source>
        <dbReference type="Proteomes" id="UP000198945"/>
    </source>
</evidence>
<dbReference type="EMBL" id="FNEH01000019">
    <property type="protein sequence ID" value="SDI90018.1"/>
    <property type="molecule type" value="Genomic_DNA"/>
</dbReference>
<dbReference type="EMBL" id="SOEF01000014">
    <property type="protein sequence ID" value="TDX43733.1"/>
    <property type="molecule type" value="Genomic_DNA"/>
</dbReference>
<evidence type="ECO:0000256" key="1">
    <source>
        <dbReference type="SAM" id="Phobius"/>
    </source>
</evidence>
<feature type="transmembrane region" description="Helical" evidence="1">
    <location>
        <begin position="62"/>
        <end position="81"/>
    </location>
</feature>
<organism evidence="3 15">
    <name type="scientific">Halanaerobium congolense</name>
    <dbReference type="NCBI Taxonomy" id="54121"/>
    <lineage>
        <taxon>Bacteria</taxon>
        <taxon>Bacillati</taxon>
        <taxon>Bacillota</taxon>
        <taxon>Clostridia</taxon>
        <taxon>Halanaerobiales</taxon>
        <taxon>Halanaerobiaceae</taxon>
        <taxon>Halanaerobium</taxon>
    </lineage>
</organism>
<keyword evidence="11" id="KW-1185">Reference proteome</keyword>
<evidence type="ECO:0000313" key="9">
    <source>
        <dbReference type="Proteomes" id="UP000198612"/>
    </source>
</evidence>
<dbReference type="EMBL" id="FMYT01000012">
    <property type="protein sequence ID" value="SDC71605.1"/>
    <property type="molecule type" value="Genomic_DNA"/>
</dbReference>
<proteinExistence type="predicted"/>
<dbReference type="EMBL" id="FNBJ01000014">
    <property type="protein sequence ID" value="SDF51292.1"/>
    <property type="molecule type" value="Genomic_DNA"/>
</dbReference>
<keyword evidence="1" id="KW-0812">Transmembrane</keyword>
<dbReference type="Proteomes" id="UP000324896">
    <property type="component" value="Unassembled WGS sequence"/>
</dbReference>
<evidence type="ECO:0000313" key="5">
    <source>
        <dbReference type="EMBL" id="SDI90018.1"/>
    </source>
</evidence>
<dbReference type="Proteomes" id="UP000247389">
    <property type="component" value="Unassembled WGS sequence"/>
</dbReference>
<evidence type="ECO:0000313" key="3">
    <source>
        <dbReference type="EMBL" id="SDC71605.1"/>
    </source>
</evidence>
<accession>A0A1G6NWQ9</accession>
<dbReference type="InterPro" id="IPR058117">
    <property type="entry name" value="BV97_02767-like"/>
</dbReference>